<dbReference type="InterPro" id="IPR017972">
    <property type="entry name" value="Cyt_P450_CS"/>
</dbReference>
<keyword evidence="6 8" id="KW-0408">Iron</keyword>
<comment type="similarity">
    <text evidence="2 8">Belongs to the cytochrome P450 family.</text>
</comment>
<dbReference type="PANTHER" id="PTHR46206:SF1">
    <property type="entry name" value="P450, PUTATIVE (EUROFUNG)-RELATED"/>
    <property type="match status" value="1"/>
</dbReference>
<comment type="cofactor">
    <cofactor evidence="1">
        <name>heme</name>
        <dbReference type="ChEBI" id="CHEBI:30413"/>
    </cofactor>
</comment>
<keyword evidence="5 8" id="KW-0560">Oxidoreductase</keyword>
<feature type="transmembrane region" description="Helical" evidence="10">
    <location>
        <begin position="12"/>
        <end position="34"/>
    </location>
</feature>
<dbReference type="GO" id="GO:0005506">
    <property type="term" value="F:iron ion binding"/>
    <property type="evidence" value="ECO:0007669"/>
    <property type="project" value="InterPro"/>
</dbReference>
<proteinExistence type="inferred from homology"/>
<evidence type="ECO:0000256" key="6">
    <source>
        <dbReference type="ARBA" id="ARBA00023004"/>
    </source>
</evidence>
<name>T5AD35_OPHSC</name>
<evidence type="ECO:0000256" key="1">
    <source>
        <dbReference type="ARBA" id="ARBA00001971"/>
    </source>
</evidence>
<sequence>MALFELLGAVAWVRVAGYSVLLLVACFIVDFAMLPPCPEQIPLFGFGRGVWAHVRNSLAYFTSHKAWVEEGYAKRISNFADTLIERVVVAPRGLRHPDFAWTLPPGAFVTVNLEGTHHDDDLYANARAYDPLRFAPMREGESGGGRRDELPRTKKEEATAPRALGMVTTSDCHLAFGHGRHACPGRFFVAHELKLIMAHLLLNYDIKSLPQRPQPRWIAPPMPPLGARIEIRRKTRPELVAGT</sequence>
<keyword evidence="10" id="KW-0472">Membrane</keyword>
<dbReference type="HOGENOM" id="CLU_1142874_0_0_1"/>
<keyword evidence="10" id="KW-1133">Transmembrane helix</keyword>
<keyword evidence="4 8" id="KW-0479">Metal-binding</keyword>
<feature type="region of interest" description="Disordered" evidence="9">
    <location>
        <begin position="137"/>
        <end position="159"/>
    </location>
</feature>
<dbReference type="Gene3D" id="1.10.630.10">
    <property type="entry name" value="Cytochrome P450"/>
    <property type="match status" value="1"/>
</dbReference>
<evidence type="ECO:0000313" key="11">
    <source>
        <dbReference type="EMBL" id="EQK99742.1"/>
    </source>
</evidence>
<evidence type="ECO:0000256" key="8">
    <source>
        <dbReference type="RuleBase" id="RU000461"/>
    </source>
</evidence>
<dbReference type="eggNOG" id="KOG0158">
    <property type="taxonomic scope" value="Eukaryota"/>
</dbReference>
<dbReference type="Pfam" id="PF00067">
    <property type="entry name" value="p450"/>
    <property type="match status" value="1"/>
</dbReference>
<organism evidence="11 12">
    <name type="scientific">Ophiocordyceps sinensis (strain Co18 / CGMCC 3.14243)</name>
    <name type="common">Yarsagumba caterpillar fungus</name>
    <name type="synonym">Hirsutella sinensis</name>
    <dbReference type="NCBI Taxonomy" id="911162"/>
    <lineage>
        <taxon>Eukaryota</taxon>
        <taxon>Fungi</taxon>
        <taxon>Dikarya</taxon>
        <taxon>Ascomycota</taxon>
        <taxon>Pezizomycotina</taxon>
        <taxon>Sordariomycetes</taxon>
        <taxon>Hypocreomycetidae</taxon>
        <taxon>Hypocreales</taxon>
        <taxon>Ophiocordycipitaceae</taxon>
        <taxon>Ophiocordyceps</taxon>
    </lineage>
</organism>
<dbReference type="PROSITE" id="PS00086">
    <property type="entry name" value="CYTOCHROME_P450"/>
    <property type="match status" value="1"/>
</dbReference>
<evidence type="ECO:0000256" key="9">
    <source>
        <dbReference type="SAM" id="MobiDB-lite"/>
    </source>
</evidence>
<dbReference type="GO" id="GO:0020037">
    <property type="term" value="F:heme binding"/>
    <property type="evidence" value="ECO:0007669"/>
    <property type="project" value="InterPro"/>
</dbReference>
<evidence type="ECO:0000256" key="7">
    <source>
        <dbReference type="ARBA" id="ARBA00023033"/>
    </source>
</evidence>
<evidence type="ECO:0000256" key="10">
    <source>
        <dbReference type="SAM" id="Phobius"/>
    </source>
</evidence>
<dbReference type="PANTHER" id="PTHR46206">
    <property type="entry name" value="CYTOCHROME P450"/>
    <property type="match status" value="1"/>
</dbReference>
<dbReference type="Proteomes" id="UP000019374">
    <property type="component" value="Unassembled WGS sequence"/>
</dbReference>
<dbReference type="InterPro" id="IPR036396">
    <property type="entry name" value="Cyt_P450_sf"/>
</dbReference>
<dbReference type="SUPFAM" id="SSF48264">
    <property type="entry name" value="Cytochrome P450"/>
    <property type="match status" value="1"/>
</dbReference>
<dbReference type="InterPro" id="IPR001128">
    <property type="entry name" value="Cyt_P450"/>
</dbReference>
<evidence type="ECO:0000256" key="2">
    <source>
        <dbReference type="ARBA" id="ARBA00010617"/>
    </source>
</evidence>
<dbReference type="AlphaFoldDB" id="T5AD35"/>
<evidence type="ECO:0000256" key="4">
    <source>
        <dbReference type="ARBA" id="ARBA00022723"/>
    </source>
</evidence>
<accession>T5AD35</accession>
<gene>
    <name evidence="11" type="ORF">OCS_04542</name>
</gene>
<reference evidence="11 12" key="1">
    <citation type="journal article" date="2013" name="Chin. Sci. Bull.">
        <title>Genome survey uncovers the secrets of sex and lifestyle in caterpillar fungus.</title>
        <authorList>
            <person name="Hu X."/>
            <person name="Zhang Y."/>
            <person name="Xiao G."/>
            <person name="Zheng P."/>
            <person name="Xia Y."/>
            <person name="Zhang X."/>
            <person name="St Leger R.J."/>
            <person name="Liu X."/>
            <person name="Wang C."/>
        </authorList>
    </citation>
    <scope>NUCLEOTIDE SEQUENCE [LARGE SCALE GENOMIC DNA]</scope>
    <source>
        <strain evidence="12">Co18 / CGMCC 3.14243</strain>
        <tissue evidence="11">Fruit-body</tissue>
    </source>
</reference>
<evidence type="ECO:0000313" key="12">
    <source>
        <dbReference type="Proteomes" id="UP000019374"/>
    </source>
</evidence>
<dbReference type="EMBL" id="KE653182">
    <property type="protein sequence ID" value="EQK99742.1"/>
    <property type="molecule type" value="Genomic_DNA"/>
</dbReference>
<dbReference type="GO" id="GO:0016705">
    <property type="term" value="F:oxidoreductase activity, acting on paired donors, with incorporation or reduction of molecular oxygen"/>
    <property type="evidence" value="ECO:0007669"/>
    <property type="project" value="InterPro"/>
</dbReference>
<dbReference type="OrthoDB" id="1844152at2759"/>
<dbReference type="GO" id="GO:0004497">
    <property type="term" value="F:monooxygenase activity"/>
    <property type="evidence" value="ECO:0007669"/>
    <property type="project" value="UniProtKB-KW"/>
</dbReference>
<keyword evidence="10" id="KW-0812">Transmembrane</keyword>
<evidence type="ECO:0000256" key="3">
    <source>
        <dbReference type="ARBA" id="ARBA00022617"/>
    </source>
</evidence>
<keyword evidence="3 8" id="KW-0349">Heme</keyword>
<evidence type="ECO:0000256" key="5">
    <source>
        <dbReference type="ARBA" id="ARBA00023002"/>
    </source>
</evidence>
<protein>
    <submittedName>
        <fullName evidence="11">Cytochrome P450</fullName>
    </submittedName>
</protein>
<keyword evidence="7 8" id="KW-0503">Monooxygenase</keyword>